<keyword evidence="3" id="KW-1185">Reference proteome</keyword>
<evidence type="ECO:0000259" key="1">
    <source>
        <dbReference type="PROSITE" id="PS51725"/>
    </source>
</evidence>
<keyword evidence="2" id="KW-0560">Oxidoreductase</keyword>
<dbReference type="RefSeq" id="WP_176278327.1">
    <property type="nucleotide sequence ID" value="NZ_JABWMH010000001.1"/>
</dbReference>
<dbReference type="Proteomes" id="UP000652427">
    <property type="component" value="Unassembled WGS sequence"/>
</dbReference>
<keyword evidence="2" id="KW-0503">Monooxygenase</keyword>
<comment type="caution">
    <text evidence="2">The sequence shown here is derived from an EMBL/GenBank/DDBJ whole genome shotgun (WGS) entry which is preliminary data.</text>
</comment>
<dbReference type="InterPro" id="IPR007138">
    <property type="entry name" value="ABM_dom"/>
</dbReference>
<dbReference type="SUPFAM" id="SSF54909">
    <property type="entry name" value="Dimeric alpha+beta barrel"/>
    <property type="match status" value="1"/>
</dbReference>
<evidence type="ECO:0000313" key="2">
    <source>
        <dbReference type="EMBL" id="NVD26809.1"/>
    </source>
</evidence>
<accession>A0ABX2MZF9</accession>
<sequence length="107" mass="12208">MSDTRLYLFATIRPKPEFFEVARAALDELVPLTLLEPACHVFSVFVSRDEPDTLHLFECFEDESALARHYEAPYTEAVFQNYESWLTTPVDVRKLSASSATSAGQFR</sequence>
<dbReference type="Gene3D" id="3.30.70.100">
    <property type="match status" value="1"/>
</dbReference>
<reference evidence="2 3" key="1">
    <citation type="submission" date="2020-06" db="EMBL/GenBank/DDBJ databases">
        <authorList>
            <person name="Kim S.-J."/>
            <person name="Park S.-J."/>
        </authorList>
    </citation>
    <scope>NUCLEOTIDE SEQUENCE [LARGE SCALE GENOMIC DNA]</scope>
    <source>
        <strain evidence="2 3">SW-151</strain>
    </source>
</reference>
<dbReference type="GO" id="GO:0004497">
    <property type="term" value="F:monooxygenase activity"/>
    <property type="evidence" value="ECO:0007669"/>
    <property type="project" value="UniProtKB-KW"/>
</dbReference>
<protein>
    <submittedName>
        <fullName evidence="2">Antibiotic biosynthesis monooxygenase</fullName>
    </submittedName>
</protein>
<feature type="domain" description="ABM" evidence="1">
    <location>
        <begin position="6"/>
        <end position="100"/>
    </location>
</feature>
<dbReference type="PROSITE" id="PS51725">
    <property type="entry name" value="ABM"/>
    <property type="match status" value="1"/>
</dbReference>
<proteinExistence type="predicted"/>
<dbReference type="Pfam" id="PF03992">
    <property type="entry name" value="ABM"/>
    <property type="match status" value="1"/>
</dbReference>
<evidence type="ECO:0000313" key="3">
    <source>
        <dbReference type="Proteomes" id="UP000652427"/>
    </source>
</evidence>
<dbReference type="InterPro" id="IPR011008">
    <property type="entry name" value="Dimeric_a/b-barrel"/>
</dbReference>
<gene>
    <name evidence="2" type="ORF">HUO14_02675</name>
</gene>
<dbReference type="EMBL" id="JABWMH010000001">
    <property type="protein sequence ID" value="NVD26809.1"/>
    <property type="molecule type" value="Genomic_DNA"/>
</dbReference>
<name>A0ABX2MZF9_9SPHN</name>
<organism evidence="2 3">
    <name type="scientific">Parasphingorhabdus flavimaris</name>
    <dbReference type="NCBI Taxonomy" id="266812"/>
    <lineage>
        <taxon>Bacteria</taxon>
        <taxon>Pseudomonadati</taxon>
        <taxon>Pseudomonadota</taxon>
        <taxon>Alphaproteobacteria</taxon>
        <taxon>Sphingomonadales</taxon>
        <taxon>Sphingomonadaceae</taxon>
        <taxon>Parasphingorhabdus</taxon>
    </lineage>
</organism>